<keyword evidence="3" id="KW-1185">Reference proteome</keyword>
<dbReference type="Proteomes" id="UP001283361">
    <property type="component" value="Unassembled WGS sequence"/>
</dbReference>
<feature type="compositionally biased region" description="Basic and acidic residues" evidence="1">
    <location>
        <begin position="72"/>
        <end position="88"/>
    </location>
</feature>
<gene>
    <name evidence="2" type="ORF">RRG08_030648</name>
</gene>
<proteinExistence type="predicted"/>
<evidence type="ECO:0000313" key="2">
    <source>
        <dbReference type="EMBL" id="KAK3754233.1"/>
    </source>
</evidence>
<evidence type="ECO:0000313" key="3">
    <source>
        <dbReference type="Proteomes" id="UP001283361"/>
    </source>
</evidence>
<accession>A0AAE0YR23</accession>
<sequence length="88" mass="10387">MDSQKKRDYSDITLYLAEISQYGVIQIVEKMYGSEELQNINECLVLNWTKLAMSWSRVRDHSPAKSWTLARTKPEVEQHNLQTVDRRD</sequence>
<reference evidence="2" key="1">
    <citation type="journal article" date="2023" name="G3 (Bethesda)">
        <title>A reference genome for the long-term kleptoplast-retaining sea slug Elysia crispata morphotype clarki.</title>
        <authorList>
            <person name="Eastman K.E."/>
            <person name="Pendleton A.L."/>
            <person name="Shaikh M.A."/>
            <person name="Suttiyut T."/>
            <person name="Ogas R."/>
            <person name="Tomko P."/>
            <person name="Gavelis G."/>
            <person name="Widhalm J.R."/>
            <person name="Wisecaver J.H."/>
        </authorList>
    </citation>
    <scope>NUCLEOTIDE SEQUENCE</scope>
    <source>
        <strain evidence="2">ECLA1</strain>
    </source>
</reference>
<evidence type="ECO:0000256" key="1">
    <source>
        <dbReference type="SAM" id="MobiDB-lite"/>
    </source>
</evidence>
<comment type="caution">
    <text evidence="2">The sequence shown here is derived from an EMBL/GenBank/DDBJ whole genome shotgun (WGS) entry which is preliminary data.</text>
</comment>
<dbReference type="AlphaFoldDB" id="A0AAE0YR23"/>
<dbReference type="EMBL" id="JAWDGP010005684">
    <property type="protein sequence ID" value="KAK3754233.1"/>
    <property type="molecule type" value="Genomic_DNA"/>
</dbReference>
<organism evidence="2 3">
    <name type="scientific">Elysia crispata</name>
    <name type="common">lettuce slug</name>
    <dbReference type="NCBI Taxonomy" id="231223"/>
    <lineage>
        <taxon>Eukaryota</taxon>
        <taxon>Metazoa</taxon>
        <taxon>Spiralia</taxon>
        <taxon>Lophotrochozoa</taxon>
        <taxon>Mollusca</taxon>
        <taxon>Gastropoda</taxon>
        <taxon>Heterobranchia</taxon>
        <taxon>Euthyneura</taxon>
        <taxon>Panpulmonata</taxon>
        <taxon>Sacoglossa</taxon>
        <taxon>Placobranchoidea</taxon>
        <taxon>Plakobranchidae</taxon>
        <taxon>Elysia</taxon>
    </lineage>
</organism>
<protein>
    <submittedName>
        <fullName evidence="2">Uncharacterized protein</fullName>
    </submittedName>
</protein>
<name>A0AAE0YR23_9GAST</name>
<feature type="region of interest" description="Disordered" evidence="1">
    <location>
        <begin position="69"/>
        <end position="88"/>
    </location>
</feature>